<organism evidence="1 2">
    <name type="scientific">Vaccinium darrowii</name>
    <dbReference type="NCBI Taxonomy" id="229202"/>
    <lineage>
        <taxon>Eukaryota</taxon>
        <taxon>Viridiplantae</taxon>
        <taxon>Streptophyta</taxon>
        <taxon>Embryophyta</taxon>
        <taxon>Tracheophyta</taxon>
        <taxon>Spermatophyta</taxon>
        <taxon>Magnoliopsida</taxon>
        <taxon>eudicotyledons</taxon>
        <taxon>Gunneridae</taxon>
        <taxon>Pentapetalae</taxon>
        <taxon>asterids</taxon>
        <taxon>Ericales</taxon>
        <taxon>Ericaceae</taxon>
        <taxon>Vaccinioideae</taxon>
        <taxon>Vaccinieae</taxon>
        <taxon>Vaccinium</taxon>
    </lineage>
</organism>
<gene>
    <name evidence="1" type="ORF">Vadar_017154</name>
</gene>
<evidence type="ECO:0000313" key="2">
    <source>
        <dbReference type="Proteomes" id="UP000828048"/>
    </source>
</evidence>
<dbReference type="EMBL" id="CM037154">
    <property type="protein sequence ID" value="KAH7860718.1"/>
    <property type="molecule type" value="Genomic_DNA"/>
</dbReference>
<proteinExistence type="predicted"/>
<name>A0ACB7Z5W3_9ERIC</name>
<reference evidence="1 2" key="1">
    <citation type="journal article" date="2021" name="Hortic Res">
        <title>High-quality reference genome and annotation aids understanding of berry development for evergreen blueberry (Vaccinium darrowii).</title>
        <authorList>
            <person name="Yu J."/>
            <person name="Hulse-Kemp A.M."/>
            <person name="Babiker E."/>
            <person name="Staton M."/>
        </authorList>
    </citation>
    <scope>NUCLEOTIDE SEQUENCE [LARGE SCALE GENOMIC DNA]</scope>
    <source>
        <strain evidence="2">cv. NJ 8807/NJ 8810</strain>
        <tissue evidence="1">Young leaf</tissue>
    </source>
</reference>
<evidence type="ECO:0000313" key="1">
    <source>
        <dbReference type="EMBL" id="KAH7860718.1"/>
    </source>
</evidence>
<protein>
    <submittedName>
        <fullName evidence="1">Uncharacterized protein</fullName>
    </submittedName>
</protein>
<keyword evidence="2" id="KW-1185">Reference proteome</keyword>
<sequence>MILGKLRGRWSFVREDKTEPVQSQLMGSSQQGAAIKGQEGHLKNKIFGSGPRLPGNKTRMALQTLTCIQEINDLPPNPNQPLPNPHLAPRAKPWEIGQTQNIASQVFQSQESYGVNSNLQDNGLVNQSNGDTSVPW</sequence>
<dbReference type="Proteomes" id="UP000828048">
    <property type="component" value="Chromosome 4"/>
</dbReference>
<comment type="caution">
    <text evidence="1">The sequence shown here is derived from an EMBL/GenBank/DDBJ whole genome shotgun (WGS) entry which is preliminary data.</text>
</comment>
<accession>A0ACB7Z5W3</accession>